<protein>
    <submittedName>
        <fullName evidence="1">Uncharacterized protein LOC105629849</fullName>
    </submittedName>
</protein>
<proteinExistence type="predicted"/>
<accession>A0A2P2IPL8</accession>
<name>A0A2P2IPL8_RHIMU</name>
<dbReference type="EMBL" id="GGEC01002676">
    <property type="protein sequence ID" value="MBW83159.1"/>
    <property type="molecule type" value="Transcribed_RNA"/>
</dbReference>
<sequence>MESVILIPSFRSNSSRLSSESRIVSDTEPSPISETIERRIKVFFNRRSTCDSGT</sequence>
<dbReference type="AlphaFoldDB" id="A0A2P2IPL8"/>
<evidence type="ECO:0000313" key="1">
    <source>
        <dbReference type="EMBL" id="MBW83159.1"/>
    </source>
</evidence>
<reference evidence="1" key="1">
    <citation type="submission" date="2018-02" db="EMBL/GenBank/DDBJ databases">
        <title>Rhizophora mucronata_Transcriptome.</title>
        <authorList>
            <person name="Meera S.P."/>
            <person name="Sreeshan A."/>
            <person name="Augustine A."/>
        </authorList>
    </citation>
    <scope>NUCLEOTIDE SEQUENCE</scope>
    <source>
        <tissue evidence="1">Leaf</tissue>
    </source>
</reference>
<organism evidence="1">
    <name type="scientific">Rhizophora mucronata</name>
    <name type="common">Asiatic mangrove</name>
    <dbReference type="NCBI Taxonomy" id="61149"/>
    <lineage>
        <taxon>Eukaryota</taxon>
        <taxon>Viridiplantae</taxon>
        <taxon>Streptophyta</taxon>
        <taxon>Embryophyta</taxon>
        <taxon>Tracheophyta</taxon>
        <taxon>Spermatophyta</taxon>
        <taxon>Magnoliopsida</taxon>
        <taxon>eudicotyledons</taxon>
        <taxon>Gunneridae</taxon>
        <taxon>Pentapetalae</taxon>
        <taxon>rosids</taxon>
        <taxon>fabids</taxon>
        <taxon>Malpighiales</taxon>
        <taxon>Rhizophoraceae</taxon>
        <taxon>Rhizophora</taxon>
    </lineage>
</organism>